<dbReference type="AlphaFoldDB" id="X6PCK2"/>
<evidence type="ECO:0000313" key="2">
    <source>
        <dbReference type="Proteomes" id="UP000023152"/>
    </source>
</evidence>
<dbReference type="InterPro" id="IPR011043">
    <property type="entry name" value="Gal_Oxase/kelch_b-propeller"/>
</dbReference>
<protein>
    <recommendedName>
        <fullName evidence="3">Kelch motif family protein</fullName>
    </recommendedName>
</protein>
<comment type="caution">
    <text evidence="1">The sequence shown here is derived from an EMBL/GenBank/DDBJ whole genome shotgun (WGS) entry which is preliminary data.</text>
</comment>
<name>X6PCK2_RETFI</name>
<dbReference type="Gene3D" id="2.120.10.80">
    <property type="entry name" value="Kelch-type beta propeller"/>
    <property type="match status" value="1"/>
</dbReference>
<evidence type="ECO:0008006" key="3">
    <source>
        <dbReference type="Google" id="ProtNLM"/>
    </source>
</evidence>
<keyword evidence="2" id="KW-1185">Reference proteome</keyword>
<evidence type="ECO:0000313" key="1">
    <source>
        <dbReference type="EMBL" id="ETO35911.1"/>
    </source>
</evidence>
<reference evidence="1 2" key="1">
    <citation type="journal article" date="2013" name="Curr. Biol.">
        <title>The Genome of the Foraminiferan Reticulomyxa filosa.</title>
        <authorList>
            <person name="Glockner G."/>
            <person name="Hulsmann N."/>
            <person name="Schleicher M."/>
            <person name="Noegel A.A."/>
            <person name="Eichinger L."/>
            <person name="Gallinger C."/>
            <person name="Pawlowski J."/>
            <person name="Sierra R."/>
            <person name="Euteneuer U."/>
            <person name="Pillet L."/>
            <person name="Moustafa A."/>
            <person name="Platzer M."/>
            <person name="Groth M."/>
            <person name="Szafranski K."/>
            <person name="Schliwa M."/>
        </authorList>
    </citation>
    <scope>NUCLEOTIDE SEQUENCE [LARGE SCALE GENOMIC DNA]</scope>
</reference>
<dbReference type="EMBL" id="ASPP01001172">
    <property type="protein sequence ID" value="ETO35911.1"/>
    <property type="molecule type" value="Genomic_DNA"/>
</dbReference>
<dbReference type="Proteomes" id="UP000023152">
    <property type="component" value="Unassembled WGS sequence"/>
</dbReference>
<dbReference type="SUPFAM" id="SSF50965">
    <property type="entry name" value="Galactose oxidase, central domain"/>
    <property type="match status" value="1"/>
</dbReference>
<accession>X6PCK2</accession>
<gene>
    <name evidence="1" type="ORF">RFI_01151</name>
</gene>
<sequence length="404" mass="48059">MEKRDFLHFLTVFLFFKKELCPFFLSMGNRFAIQNSSKRQSEQSNHLTTSTTFENLKSLPIALHQSQCVLHKHELLICGGYLQRNCYSYHTIKNEYKFICEYPNDITLLGHCVVKMINNKNKDNNNEITLLSFGGSLFIKRHTLIMKYVSVWSNKNINDKENYNQWIPFTDNHNYPIIIGRDKDLYQGVRAIIDKKNSNLLFITYRRNNISVFDFNTFQFIKHDILPTDNWIQFHCFVSISKSKSKNLKEKKYEMLLFCYDTGLLIQYYKDYNTFQFYKISVCNDISRFNGYAYLCIHNIILFFGGWNDTFGNNTIFSKSIHTYSIQENKWTTFQNILPSTLYDCAAILSEDNIYMHIIGGRNDKNVTLSTHMKTKVRIWNDSQLVIFYFYFLIKHKYILYCMK</sequence>
<proteinExistence type="predicted"/>
<dbReference type="InterPro" id="IPR015915">
    <property type="entry name" value="Kelch-typ_b-propeller"/>
</dbReference>
<organism evidence="1 2">
    <name type="scientific">Reticulomyxa filosa</name>
    <dbReference type="NCBI Taxonomy" id="46433"/>
    <lineage>
        <taxon>Eukaryota</taxon>
        <taxon>Sar</taxon>
        <taxon>Rhizaria</taxon>
        <taxon>Retaria</taxon>
        <taxon>Foraminifera</taxon>
        <taxon>Monothalamids</taxon>
        <taxon>Reticulomyxidae</taxon>
        <taxon>Reticulomyxa</taxon>
    </lineage>
</organism>